<feature type="transmembrane region" description="Helical" evidence="2">
    <location>
        <begin position="110"/>
        <end position="132"/>
    </location>
</feature>
<evidence type="ECO:0000313" key="4">
    <source>
        <dbReference type="Proteomes" id="UP000005666"/>
    </source>
</evidence>
<evidence type="ECO:0000256" key="2">
    <source>
        <dbReference type="SAM" id="Phobius"/>
    </source>
</evidence>
<name>G8BTP7_TETPH</name>
<accession>G8BTP7</accession>
<organism evidence="3 4">
    <name type="scientific">Tetrapisispora phaffii (strain ATCC 24235 / CBS 4417 / NBRC 1672 / NRRL Y-8282 / UCD 70-5)</name>
    <name type="common">Yeast</name>
    <name type="synonym">Fabospora phaffii</name>
    <dbReference type="NCBI Taxonomy" id="1071381"/>
    <lineage>
        <taxon>Eukaryota</taxon>
        <taxon>Fungi</taxon>
        <taxon>Dikarya</taxon>
        <taxon>Ascomycota</taxon>
        <taxon>Saccharomycotina</taxon>
        <taxon>Saccharomycetes</taxon>
        <taxon>Saccharomycetales</taxon>
        <taxon>Saccharomycetaceae</taxon>
        <taxon>Tetrapisispora</taxon>
    </lineage>
</organism>
<dbReference type="GeneID" id="11531151"/>
<dbReference type="eggNOG" id="ENOG502RXKP">
    <property type="taxonomic scope" value="Eukaryota"/>
</dbReference>
<dbReference type="SUPFAM" id="SSF82199">
    <property type="entry name" value="SET domain"/>
    <property type="match status" value="1"/>
</dbReference>
<gene>
    <name evidence="3" type="primary">TPHA0E01820</name>
    <name evidence="3" type="ordered locus">TPHA_0E01820</name>
</gene>
<dbReference type="Gene3D" id="3.90.1410.10">
    <property type="entry name" value="set domain protein methyltransferase, domain 1"/>
    <property type="match status" value="1"/>
</dbReference>
<keyword evidence="2" id="KW-0812">Transmembrane</keyword>
<dbReference type="HOGENOM" id="CLU_026942_0_0_1"/>
<evidence type="ECO:0008006" key="5">
    <source>
        <dbReference type="Google" id="ProtNLM"/>
    </source>
</evidence>
<proteinExistence type="predicted"/>
<evidence type="ECO:0000256" key="1">
    <source>
        <dbReference type="SAM" id="MobiDB-lite"/>
    </source>
</evidence>
<protein>
    <recommendedName>
        <fullName evidence="5">SET domain-containing protein</fullName>
    </recommendedName>
</protein>
<keyword evidence="2" id="KW-0472">Membrane</keyword>
<dbReference type="AlphaFoldDB" id="G8BTP7"/>
<sequence length="665" mass="78008">MQSLIEWYKLNTGIRVHDNVIIKESFDGSVSAGFGLYLNRGELFDTIDRNKDTQIVLLRIPKHNTFNINTLLEILKDRNQYDSIEDFENTNKIISNLFKKFTTFLSGNNLMNIFLSETTIIIFYFSIFSWMIKQNMFIPEQFKYYLMKVLQVTKIDSKYNYKLPILRDIYKQYPFMDTVEKHIEAYETFFYDNEIKIDEDTLLQLYFAITSRVLEIPEALANVNTKDDELKDTEDYVVSSTLVPILDFVNHSNQYTNAYFDIDRKTDDVLLVFDIEKYQSLPIKYTLTTGEYIEVYISYSKVEEVNHFLNVYGFLPKPNTGSDTKTFQSYTLSFDRDYLTKVPMSISNEDEDVNIRDFYKWFEISPAISLVNINGEWKISRDVQLLQVLLPFISKESNSFYWEYDKHYAKLLAYLNSLVEGLEEELGHVKFLYELYESHIRSRIQNPENDRVGVPQLAWILHKVEYQTESEDSKKSSDDSGKYSEDSEGDLEDSKKHLTYPLICRPSLETVMEYVYDKVKYDATPACFLSYLKDFCSSRLNILKEKSKLSIKTGNKIETGRIAIEERILQNLTDQLLAIINGEAPSQSLFCTNYDTPSRFPYLSKETKVLDCLSLNDINDDIDKNSVEDIDNLFKNEDMDYFSQYIHFFIDVSRGNIPYLEVEPN</sequence>
<feature type="region of interest" description="Disordered" evidence="1">
    <location>
        <begin position="470"/>
        <end position="492"/>
    </location>
</feature>
<keyword evidence="2" id="KW-1133">Transmembrane helix</keyword>
<evidence type="ECO:0000313" key="3">
    <source>
        <dbReference type="EMBL" id="CCE63275.1"/>
    </source>
</evidence>
<dbReference type="OrthoDB" id="441812at2759"/>
<dbReference type="Proteomes" id="UP000005666">
    <property type="component" value="Chromosome 5"/>
</dbReference>
<feature type="compositionally biased region" description="Basic and acidic residues" evidence="1">
    <location>
        <begin position="470"/>
        <end position="485"/>
    </location>
</feature>
<reference evidence="3 4" key="1">
    <citation type="journal article" date="2011" name="Proc. Natl. Acad. Sci. U.S.A.">
        <title>Evolutionary erosion of yeast sex chromosomes by mating-type switching accidents.</title>
        <authorList>
            <person name="Gordon J.L."/>
            <person name="Armisen D."/>
            <person name="Proux-Wera E."/>
            <person name="Oheigeartaigh S.S."/>
            <person name="Byrne K.P."/>
            <person name="Wolfe K.H."/>
        </authorList>
    </citation>
    <scope>NUCLEOTIDE SEQUENCE [LARGE SCALE GENOMIC DNA]</scope>
    <source>
        <strain evidence="4">ATCC 24235 / CBS 4417 / NBRC 1672 / NRRL Y-8282 / UCD 70-5</strain>
    </source>
</reference>
<dbReference type="InterPro" id="IPR046341">
    <property type="entry name" value="SET_dom_sf"/>
</dbReference>
<dbReference type="EMBL" id="HE612860">
    <property type="protein sequence ID" value="CCE63275.1"/>
    <property type="molecule type" value="Genomic_DNA"/>
</dbReference>
<keyword evidence="4" id="KW-1185">Reference proteome</keyword>
<dbReference type="KEGG" id="tpf:TPHA_0E01820"/>
<dbReference type="RefSeq" id="XP_003685709.1">
    <property type="nucleotide sequence ID" value="XM_003685661.1"/>
</dbReference>
<dbReference type="STRING" id="1071381.G8BTP7"/>